<gene>
    <name evidence="9" type="ORF">H5J25_20355</name>
</gene>
<dbReference type="InterPro" id="IPR006103">
    <property type="entry name" value="Glyco_hydro_2_cat"/>
</dbReference>
<dbReference type="Pfam" id="PF00703">
    <property type="entry name" value="Glyco_hydro_2"/>
    <property type="match status" value="1"/>
</dbReference>
<organism evidence="9 10">
    <name type="scientific">Sphingomonas aliaeris</name>
    <dbReference type="NCBI Taxonomy" id="2759526"/>
    <lineage>
        <taxon>Bacteria</taxon>
        <taxon>Pseudomonadati</taxon>
        <taxon>Pseudomonadota</taxon>
        <taxon>Alphaproteobacteria</taxon>
        <taxon>Sphingomonadales</taxon>
        <taxon>Sphingomonadaceae</taxon>
        <taxon>Sphingomonas</taxon>
    </lineage>
</organism>
<dbReference type="SUPFAM" id="SSF51445">
    <property type="entry name" value="(Trans)glycosidases"/>
    <property type="match status" value="1"/>
</dbReference>
<keyword evidence="3" id="KW-0326">Glycosidase</keyword>
<evidence type="ECO:0000259" key="6">
    <source>
        <dbReference type="Pfam" id="PF02837"/>
    </source>
</evidence>
<evidence type="ECO:0000256" key="1">
    <source>
        <dbReference type="ARBA" id="ARBA00007401"/>
    </source>
</evidence>
<protein>
    <submittedName>
        <fullName evidence="9">DUF4982 domain-containing protein</fullName>
    </submittedName>
</protein>
<dbReference type="InterPro" id="IPR032311">
    <property type="entry name" value="DUF4982"/>
</dbReference>
<feature type="domain" description="Glycoside hydrolase family 2 catalytic" evidence="5">
    <location>
        <begin position="331"/>
        <end position="638"/>
    </location>
</feature>
<feature type="domain" description="Malectin" evidence="7">
    <location>
        <begin position="743"/>
        <end position="889"/>
    </location>
</feature>
<dbReference type="InterPro" id="IPR008979">
    <property type="entry name" value="Galactose-bd-like_sf"/>
</dbReference>
<dbReference type="InterPro" id="IPR051913">
    <property type="entry name" value="GH2_Domain-Containing"/>
</dbReference>
<evidence type="ECO:0000313" key="10">
    <source>
        <dbReference type="Proteomes" id="UP000595894"/>
    </source>
</evidence>
<dbReference type="Pfam" id="PF02837">
    <property type="entry name" value="Glyco_hydro_2_N"/>
    <property type="match status" value="1"/>
</dbReference>
<feature type="domain" description="Glycosyl hydrolases family 2 sugar binding" evidence="6">
    <location>
        <begin position="59"/>
        <end position="199"/>
    </location>
</feature>
<dbReference type="Gene3D" id="3.20.20.80">
    <property type="entry name" value="Glycosidases"/>
    <property type="match status" value="1"/>
</dbReference>
<evidence type="ECO:0000259" key="5">
    <source>
        <dbReference type="Pfam" id="PF02836"/>
    </source>
</evidence>
<geneLocation type="plasmid" evidence="9 10">
    <name>punnamed2</name>
</geneLocation>
<dbReference type="Gene3D" id="2.60.120.430">
    <property type="entry name" value="Galactose-binding lectin"/>
    <property type="match status" value="1"/>
</dbReference>
<dbReference type="InterPro" id="IPR017853">
    <property type="entry name" value="GH"/>
</dbReference>
<keyword evidence="10" id="KW-1185">Reference proteome</keyword>
<dbReference type="Pfam" id="PF16355">
    <property type="entry name" value="DUF4982"/>
    <property type="match status" value="1"/>
</dbReference>
<name>A0A974NYM5_9SPHN</name>
<dbReference type="Gene3D" id="2.60.120.260">
    <property type="entry name" value="Galactose-binding domain-like"/>
    <property type="match status" value="1"/>
</dbReference>
<evidence type="ECO:0000259" key="4">
    <source>
        <dbReference type="Pfam" id="PF00703"/>
    </source>
</evidence>
<evidence type="ECO:0000259" key="8">
    <source>
        <dbReference type="Pfam" id="PF16355"/>
    </source>
</evidence>
<dbReference type="EMBL" id="CP061037">
    <property type="protein sequence ID" value="QQV79499.1"/>
    <property type="molecule type" value="Genomic_DNA"/>
</dbReference>
<dbReference type="KEGG" id="sari:H5J25_20355"/>
<dbReference type="InterPro" id="IPR006101">
    <property type="entry name" value="Glyco_hydro_2"/>
</dbReference>
<dbReference type="Pfam" id="PF02836">
    <property type="entry name" value="Glyco_hydro_2_C"/>
    <property type="match status" value="1"/>
</dbReference>
<dbReference type="InterPro" id="IPR006102">
    <property type="entry name" value="Ig-like_GH2"/>
</dbReference>
<reference evidence="10" key="1">
    <citation type="submission" date="2020-09" db="EMBL/GenBank/DDBJ databases">
        <title>Sphingomonas sp., a new species isolated from pork steak.</title>
        <authorList>
            <person name="Heidler von Heilborn D."/>
        </authorList>
    </citation>
    <scope>NUCLEOTIDE SEQUENCE [LARGE SCALE GENOMIC DNA]</scope>
    <source>
        <plasmid evidence="10">punnamed2</plasmid>
    </source>
</reference>
<dbReference type="PRINTS" id="PR00132">
    <property type="entry name" value="GLHYDRLASE2"/>
</dbReference>
<dbReference type="InterPro" id="IPR021720">
    <property type="entry name" value="Malectin_dom"/>
</dbReference>
<dbReference type="Proteomes" id="UP000595894">
    <property type="component" value="Plasmid punnamed2"/>
</dbReference>
<accession>A0A974NYM5</accession>
<evidence type="ECO:0000256" key="3">
    <source>
        <dbReference type="ARBA" id="ARBA00023295"/>
    </source>
</evidence>
<dbReference type="AlphaFoldDB" id="A0A974NYM5"/>
<dbReference type="SUPFAM" id="SSF49303">
    <property type="entry name" value="beta-Galactosidase/glucuronidase domain"/>
    <property type="match status" value="1"/>
</dbReference>
<dbReference type="Gene3D" id="2.60.40.10">
    <property type="entry name" value="Immunoglobulins"/>
    <property type="match status" value="2"/>
</dbReference>
<evidence type="ECO:0000256" key="2">
    <source>
        <dbReference type="ARBA" id="ARBA00022801"/>
    </source>
</evidence>
<sequence length="915" mass="98797">MLLGGALIAGPLAGQGITPTVTAAHATAGERVEIALGNGWRFKQDDTLRGAEIPTFDDRDWAHVSVPHTWNRVGYYLPDTPQRVNTPAIINKTQGVGWYRLSFAGSPALRDKRVWLEFDAASRIATVWLNGVNLGEHKGGFSRFRLNATRALRLDGPNVLAVRVDNSKPELGSSTADVLPLTGDFFVHGGLYRPVRLVATDPVHLDMLDAGGPGIRATTDAIVDGTARITVASKIRNDAAKAQALTVVTRLIEASGRVAGEQTTDIRLQPATGSAATATLNIPRAHLWQGVDNPYLYRLSVEIRGRDGRVRDRLDQPFGIRQMRFDPGRGFLLNGKSYPLRGVGYHQDREGKGWAVTAADIASDLATLREMGANSIRLTHYQHGQPVHDEADRLGLILWDEIPLVSAWTVGTAQQASPGLLANVRQQLTEMIRQNENHASVAAWGIANEVDFGNSLPGFLVDPSAAPPDPLPILRELNSMAKATDPSRPTAMANCCEGQVFAPGVTVPITAPEADLAGANRYFGWYYGTPDLVGAAMDALHAKRPEQPLSISEYGAGGAISMHTDDVLGGPIESRGRTQPEEYESYVHERNWAILATKPYLFATWLWAGFDFASTVRHEGDAEDVNTKGLVTYDRAIRKDPFYFYKANWSTNPTVHITGRRYVDRAYPVTDVKVYSNAPRTELFLNGVPVGTLSDCPQRTCVWRDVKLKAGENDIVARGAFSQNPVEDRIAWSVAPEVTRSIRIDSGALVAAKASSGRFGSDAFFEGGTSATLDVPGGFNKPPIPAKIAGTPDPAVASTYRKGSFGYRVPLADGRYSVTLTFVEPTLKAGERVFDVLAGERTALRALDVVQAAGAPMTAVRLTFPATAKGGVLRLQFRPVKGEAIVSAVEVTAGAPPLTRRSVRSSNPPALGSAR</sequence>
<dbReference type="InterPro" id="IPR036156">
    <property type="entry name" value="Beta-gal/glucu_dom_sf"/>
</dbReference>
<dbReference type="GO" id="GO:0004553">
    <property type="term" value="F:hydrolase activity, hydrolyzing O-glycosyl compounds"/>
    <property type="evidence" value="ECO:0007669"/>
    <property type="project" value="InterPro"/>
</dbReference>
<dbReference type="InterPro" id="IPR013783">
    <property type="entry name" value="Ig-like_fold"/>
</dbReference>
<dbReference type="PANTHER" id="PTHR42732">
    <property type="entry name" value="BETA-GALACTOSIDASE"/>
    <property type="match status" value="1"/>
</dbReference>
<evidence type="ECO:0000259" key="7">
    <source>
        <dbReference type="Pfam" id="PF11721"/>
    </source>
</evidence>
<dbReference type="Pfam" id="PF11721">
    <property type="entry name" value="Malectin"/>
    <property type="match status" value="1"/>
</dbReference>
<feature type="domain" description="Glycoside hydrolase family 2 immunoglobulin-like beta-sandwich" evidence="4">
    <location>
        <begin position="216"/>
        <end position="321"/>
    </location>
</feature>
<keyword evidence="2" id="KW-0378">Hydrolase</keyword>
<evidence type="ECO:0000313" key="9">
    <source>
        <dbReference type="EMBL" id="QQV79499.1"/>
    </source>
</evidence>
<keyword evidence="9" id="KW-0614">Plasmid</keyword>
<dbReference type="GO" id="GO:0005975">
    <property type="term" value="P:carbohydrate metabolic process"/>
    <property type="evidence" value="ECO:0007669"/>
    <property type="project" value="InterPro"/>
</dbReference>
<feature type="domain" description="DUF4982" evidence="8">
    <location>
        <begin position="669"/>
        <end position="718"/>
    </location>
</feature>
<comment type="similarity">
    <text evidence="1">Belongs to the glycosyl hydrolase 2 family.</text>
</comment>
<dbReference type="SUPFAM" id="SSF49785">
    <property type="entry name" value="Galactose-binding domain-like"/>
    <property type="match status" value="1"/>
</dbReference>
<dbReference type="PANTHER" id="PTHR42732:SF1">
    <property type="entry name" value="BETA-MANNOSIDASE"/>
    <property type="match status" value="1"/>
</dbReference>
<proteinExistence type="inferred from homology"/>
<dbReference type="InterPro" id="IPR006104">
    <property type="entry name" value="Glyco_hydro_2_N"/>
</dbReference>